<comment type="catalytic activity">
    <reaction evidence="9">
        <text>a uridine in RNA = a pseudouridine in RNA</text>
        <dbReference type="Rhea" id="RHEA:48348"/>
        <dbReference type="Rhea" id="RHEA-COMP:12068"/>
        <dbReference type="Rhea" id="RHEA-COMP:12069"/>
        <dbReference type="ChEBI" id="CHEBI:65314"/>
        <dbReference type="ChEBI" id="CHEBI:65315"/>
    </reaction>
</comment>
<dbReference type="GO" id="GO:0160141">
    <property type="term" value="F:23S rRNA pseudouridine(955/2504/2580) synthase activity"/>
    <property type="evidence" value="ECO:0007669"/>
    <property type="project" value="UniProtKB-EC"/>
</dbReference>
<dbReference type="Gene3D" id="3.10.290.10">
    <property type="entry name" value="RNA-binding S4 domain"/>
    <property type="match status" value="1"/>
</dbReference>
<dbReference type="GO" id="GO:0000455">
    <property type="term" value="P:enzyme-directed rRNA pseudouridine synthesis"/>
    <property type="evidence" value="ECO:0007669"/>
    <property type="project" value="TreeGrafter"/>
</dbReference>
<evidence type="ECO:0000313" key="11">
    <source>
        <dbReference type="EMBL" id="AGX87894.1"/>
    </source>
</evidence>
<keyword evidence="4" id="KW-0698">rRNA processing</keyword>
<dbReference type="AlphaFoldDB" id="U5NCL9"/>
<dbReference type="NCBIfam" id="TIGR00005">
    <property type="entry name" value="rluA_subfam"/>
    <property type="match status" value="1"/>
</dbReference>
<evidence type="ECO:0000256" key="6">
    <source>
        <dbReference type="ARBA" id="ARBA00023235"/>
    </source>
</evidence>
<dbReference type="PATRIC" id="fig|946483.4.peg.1832"/>
<dbReference type="STRING" id="946483.Cenrod_1810"/>
<keyword evidence="5 8" id="KW-0694">RNA-binding</keyword>
<dbReference type="Gene3D" id="3.30.2350.10">
    <property type="entry name" value="Pseudouridine synthase"/>
    <property type="match status" value="1"/>
</dbReference>
<dbReference type="HOGENOM" id="CLU_016902_1_1_4"/>
<accession>U5NCL9</accession>
<dbReference type="PROSITE" id="PS50889">
    <property type="entry name" value="S4"/>
    <property type="match status" value="1"/>
</dbReference>
<evidence type="ECO:0000313" key="12">
    <source>
        <dbReference type="Proteomes" id="UP000017184"/>
    </source>
</evidence>
<dbReference type="eggNOG" id="COG0564">
    <property type="taxonomic scope" value="Bacteria"/>
</dbReference>
<dbReference type="SUPFAM" id="SSF55120">
    <property type="entry name" value="Pseudouridine synthase"/>
    <property type="match status" value="1"/>
</dbReference>
<gene>
    <name evidence="11" type="primary">rluC</name>
    <name evidence="11" type="ORF">Cenrod_1810</name>
</gene>
<sequence length="324" mass="35850">MPLAASPTWLVVDEESAGQRLDNYLVRLLKGVPKTRIYRMIRSGEVRVNGKRAAVGDRLEVGAALRLPPVRVAQAESKPAMAPAREPPILWEDDVLLAIDKPSGLAVHGGSGVRFGVIEQLRAARPAQRFLELVHRLDRDTSGVLLVSKKRSVLTHLHEQFRNRQTAKTYLAMVRGPWPQTLRVLDSPLRTLPAGDNGERRVCIATTEDPYARESLTLVRVCAACAEYSLLEVQIKTGRMHQIRVHLAAQGHPILGDDKYGDFALNKALAAAYPGLRRCFLHAWRLRFLHPRSGERMSLVADLPEELQAFVAAAFPALPPLAAS</sequence>
<evidence type="ECO:0000256" key="7">
    <source>
        <dbReference type="PIRSR" id="PIRSR606225-1"/>
    </source>
</evidence>
<dbReference type="PANTHER" id="PTHR21600">
    <property type="entry name" value="MITOCHONDRIAL RNA PSEUDOURIDINE SYNTHASE"/>
    <property type="match status" value="1"/>
</dbReference>
<evidence type="ECO:0000256" key="1">
    <source>
        <dbReference type="ARBA" id="ARBA00000381"/>
    </source>
</evidence>
<dbReference type="OrthoDB" id="9785808at2"/>
<keyword evidence="6 9" id="KW-0413">Isomerase</keyword>
<dbReference type="GO" id="GO:0003723">
    <property type="term" value="F:RNA binding"/>
    <property type="evidence" value="ECO:0007669"/>
    <property type="project" value="UniProtKB-KW"/>
</dbReference>
<comment type="function">
    <text evidence="2">Responsible for synthesis of pseudouridine from uracil at positions 955, 2504 and 2580 in 23S ribosomal RNA.</text>
</comment>
<keyword evidence="12" id="KW-1185">Reference proteome</keyword>
<evidence type="ECO:0000259" key="10">
    <source>
        <dbReference type="SMART" id="SM00363"/>
    </source>
</evidence>
<organism evidence="11 12">
    <name type="scientific">Candidatus Symbiobacter mobilis CR</name>
    <dbReference type="NCBI Taxonomy" id="946483"/>
    <lineage>
        <taxon>Bacteria</taxon>
        <taxon>Pseudomonadati</taxon>
        <taxon>Pseudomonadota</taxon>
        <taxon>Betaproteobacteria</taxon>
        <taxon>Burkholderiales</taxon>
        <taxon>Comamonadaceae</taxon>
    </lineage>
</organism>
<evidence type="ECO:0000256" key="4">
    <source>
        <dbReference type="ARBA" id="ARBA00022552"/>
    </source>
</evidence>
<dbReference type="InterPro" id="IPR006145">
    <property type="entry name" value="PsdUridine_synth_RsuA/RluA"/>
</dbReference>
<dbReference type="SUPFAM" id="SSF55174">
    <property type="entry name" value="Alpha-L RNA-binding motif"/>
    <property type="match status" value="1"/>
</dbReference>
<comment type="catalytic activity">
    <reaction evidence="1">
        <text>uridine(955/2504/2580) in 23S rRNA = pseudouridine(955/2504/2580) in 23S rRNA</text>
        <dbReference type="Rhea" id="RHEA:42528"/>
        <dbReference type="Rhea" id="RHEA-COMP:10099"/>
        <dbReference type="Rhea" id="RHEA-COMP:10100"/>
        <dbReference type="ChEBI" id="CHEBI:65314"/>
        <dbReference type="ChEBI" id="CHEBI:65315"/>
        <dbReference type="EC" id="5.4.99.24"/>
    </reaction>
</comment>
<evidence type="ECO:0000256" key="9">
    <source>
        <dbReference type="RuleBase" id="RU362028"/>
    </source>
</evidence>
<dbReference type="InterPro" id="IPR036986">
    <property type="entry name" value="S4_RNA-bd_sf"/>
</dbReference>
<dbReference type="Pfam" id="PF00849">
    <property type="entry name" value="PseudoU_synth_2"/>
    <property type="match status" value="1"/>
</dbReference>
<dbReference type="InterPro" id="IPR020103">
    <property type="entry name" value="PsdUridine_synth_cat_dom_sf"/>
</dbReference>
<dbReference type="EC" id="5.4.99.-" evidence="9"/>
<dbReference type="PROSITE" id="PS01129">
    <property type="entry name" value="PSI_RLU"/>
    <property type="match status" value="1"/>
</dbReference>
<dbReference type="SMART" id="SM00363">
    <property type="entry name" value="S4"/>
    <property type="match status" value="1"/>
</dbReference>
<evidence type="ECO:0000256" key="3">
    <source>
        <dbReference type="ARBA" id="ARBA00010876"/>
    </source>
</evidence>
<name>U5NCL9_9BURK</name>
<dbReference type="CDD" id="cd02869">
    <property type="entry name" value="PseudoU_synth_RluA_like"/>
    <property type="match status" value="1"/>
</dbReference>
<dbReference type="Proteomes" id="UP000017184">
    <property type="component" value="Chromosome"/>
</dbReference>
<dbReference type="CDD" id="cd00165">
    <property type="entry name" value="S4"/>
    <property type="match status" value="1"/>
</dbReference>
<dbReference type="InterPro" id="IPR050188">
    <property type="entry name" value="RluA_PseudoU_synthase"/>
</dbReference>
<dbReference type="EMBL" id="CP004885">
    <property type="protein sequence ID" value="AGX87894.1"/>
    <property type="molecule type" value="Genomic_DNA"/>
</dbReference>
<feature type="domain" description="RNA-binding S4" evidence="10">
    <location>
        <begin position="19"/>
        <end position="78"/>
    </location>
</feature>
<comment type="similarity">
    <text evidence="3 9">Belongs to the pseudouridine synthase RluA family.</text>
</comment>
<dbReference type="RefSeq" id="WP_022774279.1">
    <property type="nucleotide sequence ID" value="NC_022576.1"/>
</dbReference>
<dbReference type="InterPro" id="IPR006224">
    <property type="entry name" value="PsdUridine_synth_RluA-like_CS"/>
</dbReference>
<reference evidence="11 12" key="1">
    <citation type="journal article" date="2013" name="Genome Biol.">
        <title>Genomic analysis reveals key aspects of prokaryotic symbiosis in the phototrophic consortium "Chlorochromatium aggregatum".</title>
        <authorList>
            <person name="Liu Z."/>
            <person name="Muller J."/>
            <person name="Li T."/>
            <person name="Alvey R.M."/>
            <person name="Vogl K."/>
            <person name="Frigaard N.U."/>
            <person name="Rockwell N.C."/>
            <person name="Boyd E.S."/>
            <person name="Tomsho L.P."/>
            <person name="Schuster S.C."/>
            <person name="Henke P."/>
            <person name="Rohde M."/>
            <person name="Overmann J."/>
            <person name="Bryant D.A."/>
        </authorList>
    </citation>
    <scope>NUCLEOTIDE SEQUENCE [LARGE SCALE GENOMIC DNA]</scope>
    <source>
        <strain evidence="11">CR</strain>
    </source>
</reference>
<evidence type="ECO:0000256" key="8">
    <source>
        <dbReference type="PROSITE-ProRule" id="PRU00182"/>
    </source>
</evidence>
<dbReference type="KEGG" id="cbx:Cenrod_1810"/>
<evidence type="ECO:0000256" key="2">
    <source>
        <dbReference type="ARBA" id="ARBA00002876"/>
    </source>
</evidence>
<feature type="active site" evidence="7">
    <location>
        <position position="138"/>
    </location>
</feature>
<dbReference type="InterPro" id="IPR002942">
    <property type="entry name" value="S4_RNA-bd"/>
</dbReference>
<evidence type="ECO:0000256" key="5">
    <source>
        <dbReference type="ARBA" id="ARBA00022884"/>
    </source>
</evidence>
<dbReference type="Pfam" id="PF01479">
    <property type="entry name" value="S4"/>
    <property type="match status" value="1"/>
</dbReference>
<dbReference type="InterPro" id="IPR006225">
    <property type="entry name" value="PsdUridine_synth_RluC/D"/>
</dbReference>
<protein>
    <recommendedName>
        <fullName evidence="9">Pseudouridine synthase</fullName>
        <ecNumber evidence="9">5.4.99.-</ecNumber>
    </recommendedName>
</protein>
<dbReference type="PANTHER" id="PTHR21600:SF92">
    <property type="entry name" value="RIBOSOMAL LARGE SUBUNIT PSEUDOURIDINE SYNTHASE C"/>
    <property type="match status" value="1"/>
</dbReference>
<proteinExistence type="inferred from homology"/>